<proteinExistence type="predicted"/>
<gene>
    <name evidence="2" type="ORF">G6N73_05405</name>
</gene>
<dbReference type="Pfam" id="PF01909">
    <property type="entry name" value="NTP_transf_2"/>
    <property type="match status" value="1"/>
</dbReference>
<feature type="domain" description="Polymerase nucleotidyl transferase" evidence="1">
    <location>
        <begin position="20"/>
        <end position="96"/>
    </location>
</feature>
<dbReference type="AlphaFoldDB" id="A0A6G4W8Y8"/>
<dbReference type="Proteomes" id="UP001642900">
    <property type="component" value="Unassembled WGS sequence"/>
</dbReference>
<dbReference type="GO" id="GO:0016779">
    <property type="term" value="F:nucleotidyltransferase activity"/>
    <property type="evidence" value="ECO:0007669"/>
    <property type="project" value="InterPro"/>
</dbReference>
<evidence type="ECO:0000313" key="2">
    <source>
        <dbReference type="EMBL" id="NGO50620.1"/>
    </source>
</evidence>
<evidence type="ECO:0000313" key="3">
    <source>
        <dbReference type="Proteomes" id="UP001642900"/>
    </source>
</evidence>
<comment type="caution">
    <text evidence="2">The sequence shown here is derived from an EMBL/GenBank/DDBJ whole genome shotgun (WGS) entry which is preliminary data.</text>
</comment>
<dbReference type="EMBL" id="JAAKZF010000004">
    <property type="protein sequence ID" value="NGO50620.1"/>
    <property type="molecule type" value="Genomic_DNA"/>
</dbReference>
<accession>A0A6G4W8Y8</accession>
<dbReference type="InterPro" id="IPR043519">
    <property type="entry name" value="NT_sf"/>
</dbReference>
<dbReference type="SUPFAM" id="SSF81301">
    <property type="entry name" value="Nucleotidyltransferase"/>
    <property type="match status" value="1"/>
</dbReference>
<evidence type="ECO:0000259" key="1">
    <source>
        <dbReference type="Pfam" id="PF01909"/>
    </source>
</evidence>
<name>A0A6G4W8Y8_9HYPH</name>
<reference evidence="2 3" key="1">
    <citation type="submission" date="2020-02" db="EMBL/GenBank/DDBJ databases">
        <title>Genome sequence of strain CCNWXJ40-4.</title>
        <authorList>
            <person name="Gao J."/>
            <person name="Sun J."/>
        </authorList>
    </citation>
    <scope>NUCLEOTIDE SEQUENCE [LARGE SCALE GENOMIC DNA]</scope>
    <source>
        <strain evidence="2 3">CCNWXJ 40-4</strain>
    </source>
</reference>
<dbReference type="Gene3D" id="3.30.460.10">
    <property type="entry name" value="Beta Polymerase, domain 2"/>
    <property type="match status" value="1"/>
</dbReference>
<dbReference type="InterPro" id="IPR002934">
    <property type="entry name" value="Polymerase_NTP_transf_dom"/>
</dbReference>
<dbReference type="RefSeq" id="WP_165024448.1">
    <property type="nucleotide sequence ID" value="NZ_JAAKZF010000004.1"/>
</dbReference>
<organism evidence="2 3">
    <name type="scientific">Allomesorhizobium camelthorni</name>
    <dbReference type="NCBI Taxonomy" id="475069"/>
    <lineage>
        <taxon>Bacteria</taxon>
        <taxon>Pseudomonadati</taxon>
        <taxon>Pseudomonadota</taxon>
        <taxon>Alphaproteobacteria</taxon>
        <taxon>Hyphomicrobiales</taxon>
        <taxon>Phyllobacteriaceae</taxon>
        <taxon>Allomesorhizobium</taxon>
    </lineage>
</organism>
<sequence>MHRAEIIHRLRLVEPKLKPLGVEALYLFGSYARDEARPDSDVDVFIDKTPGKKFGFEEFMAAYDLLKEALPDADIQYGTREGLSKYIRADVEREAIRIL</sequence>
<dbReference type="CDD" id="cd05403">
    <property type="entry name" value="NT_KNTase_like"/>
    <property type="match status" value="1"/>
</dbReference>
<protein>
    <submittedName>
        <fullName evidence="2">DNA processing protein DprA</fullName>
    </submittedName>
</protein>
<keyword evidence="3" id="KW-1185">Reference proteome</keyword>